<dbReference type="KEGG" id="ope:PU634_10310"/>
<evidence type="ECO:0000313" key="1">
    <source>
        <dbReference type="EMBL" id="WMC09508.1"/>
    </source>
</evidence>
<keyword evidence="2" id="KW-1185">Reference proteome</keyword>
<dbReference type="RefSeq" id="WP_306760703.1">
    <property type="nucleotide sequence ID" value="NZ_CP118224.1"/>
</dbReference>
<dbReference type="EMBL" id="CP118224">
    <property type="protein sequence ID" value="WMC09508.1"/>
    <property type="molecule type" value="Genomic_DNA"/>
</dbReference>
<evidence type="ECO:0000313" key="2">
    <source>
        <dbReference type="Proteomes" id="UP001223802"/>
    </source>
</evidence>
<name>A0AA50KL43_9GAMM</name>
<reference evidence="1 2" key="1">
    <citation type="submission" date="2023-02" db="EMBL/GenBank/DDBJ databases">
        <title>Complete genome sequence of a novel bacterium Oceanimonas sp. NTOU-MSR1 isolated from marine coast sediment.</title>
        <authorList>
            <person name="Yang H.-T."/>
            <person name="Chen Y.-L."/>
            <person name="Ho Y.-N."/>
        </authorList>
    </citation>
    <scope>NUCLEOTIDE SEQUENCE [LARGE SCALE GENOMIC DNA]</scope>
    <source>
        <strain evidence="1 2">NTOU-MSR1</strain>
    </source>
</reference>
<sequence>MLSTATVMIGARDKLNELGMADSVGLVKNFTFESTPEFTELTQGVTNEVVFALKTSNPIRCTFEMYEYTEANLQIALGLAGAKLAPITGDAYKLTAASTAGADETTLTVDDPASPQALSPGDSVALVGLDGNVTLAKVKTAPSMNSMTIEGTWTNQFASGTIVRKVNVLDLGSNETDITEYAVKAVGKLADGTIATFLFSRCRVTSGLQMAFSTDNFGNIPFEFTPMAVLNDVDDPGYPDFIGCKGKLLLS</sequence>
<organism evidence="1 2">
    <name type="scientific">Oceanimonas pelagia</name>
    <dbReference type="NCBI Taxonomy" id="3028314"/>
    <lineage>
        <taxon>Bacteria</taxon>
        <taxon>Pseudomonadati</taxon>
        <taxon>Pseudomonadota</taxon>
        <taxon>Gammaproteobacteria</taxon>
        <taxon>Aeromonadales</taxon>
        <taxon>Aeromonadaceae</taxon>
        <taxon>Oceanimonas</taxon>
    </lineage>
</organism>
<protein>
    <submittedName>
        <fullName evidence="1">Uncharacterized protein</fullName>
    </submittedName>
</protein>
<accession>A0AA50KL43</accession>
<dbReference type="Proteomes" id="UP001223802">
    <property type="component" value="Chromosome"/>
</dbReference>
<dbReference type="AlphaFoldDB" id="A0AA50KL43"/>
<gene>
    <name evidence="1" type="ORF">PU634_10310</name>
</gene>
<proteinExistence type="predicted"/>